<evidence type="ECO:0000256" key="2">
    <source>
        <dbReference type="ARBA" id="ARBA00022475"/>
    </source>
</evidence>
<evidence type="ECO:0000256" key="4">
    <source>
        <dbReference type="ARBA" id="ARBA00022692"/>
    </source>
</evidence>
<organism evidence="9 10">
    <name type="scientific">Winogradskyella jejuensis</name>
    <dbReference type="NCBI Taxonomy" id="1089305"/>
    <lineage>
        <taxon>Bacteria</taxon>
        <taxon>Pseudomonadati</taxon>
        <taxon>Bacteroidota</taxon>
        <taxon>Flavobacteriia</taxon>
        <taxon>Flavobacteriales</taxon>
        <taxon>Flavobacteriaceae</taxon>
        <taxon>Winogradskyella</taxon>
    </lineage>
</organism>
<dbReference type="GO" id="GO:0008233">
    <property type="term" value="F:peptidase activity"/>
    <property type="evidence" value="ECO:0007669"/>
    <property type="project" value="UniProtKB-KW"/>
</dbReference>
<evidence type="ECO:0000256" key="6">
    <source>
        <dbReference type="ARBA" id="ARBA00022989"/>
    </source>
</evidence>
<protein>
    <submittedName>
        <fullName evidence="9">Exosortase family protein XrtF</fullName>
    </submittedName>
</protein>
<evidence type="ECO:0000313" key="9">
    <source>
        <dbReference type="EMBL" id="SHG57800.1"/>
    </source>
</evidence>
<dbReference type="InterPro" id="IPR026392">
    <property type="entry name" value="Exo/Archaeosortase_dom"/>
</dbReference>
<name>A0A1M5KYQ2_9FLAO</name>
<evidence type="ECO:0000256" key="1">
    <source>
        <dbReference type="ARBA" id="ARBA00004651"/>
    </source>
</evidence>
<evidence type="ECO:0000256" key="8">
    <source>
        <dbReference type="SAM" id="Phobius"/>
    </source>
</evidence>
<gene>
    <name evidence="9" type="ORF">SAMN05444148_0471</name>
</gene>
<accession>A0A1M5KYQ2</accession>
<keyword evidence="7 8" id="KW-0472">Membrane</keyword>
<proteinExistence type="predicted"/>
<dbReference type="Pfam" id="PF09721">
    <property type="entry name" value="Exosortase_EpsH"/>
    <property type="match status" value="1"/>
</dbReference>
<evidence type="ECO:0000256" key="5">
    <source>
        <dbReference type="ARBA" id="ARBA00022801"/>
    </source>
</evidence>
<keyword evidence="6 8" id="KW-1133">Transmembrane helix</keyword>
<keyword evidence="3" id="KW-0645">Protease</keyword>
<comment type="subcellular location">
    <subcellularLocation>
        <location evidence="1">Cell membrane</location>
        <topology evidence="1">Multi-pass membrane protein</topology>
    </subcellularLocation>
</comment>
<dbReference type="STRING" id="1089305.SAMN05444148_0471"/>
<feature type="transmembrane region" description="Helical" evidence="8">
    <location>
        <begin position="12"/>
        <end position="32"/>
    </location>
</feature>
<dbReference type="OrthoDB" id="678161at2"/>
<dbReference type="EMBL" id="FQWS01000001">
    <property type="protein sequence ID" value="SHG57800.1"/>
    <property type="molecule type" value="Genomic_DNA"/>
</dbReference>
<dbReference type="InterPro" id="IPR019127">
    <property type="entry name" value="Exosortase"/>
</dbReference>
<reference evidence="10" key="1">
    <citation type="submission" date="2016-11" db="EMBL/GenBank/DDBJ databases">
        <authorList>
            <person name="Varghese N."/>
            <person name="Submissions S."/>
        </authorList>
    </citation>
    <scope>NUCLEOTIDE SEQUENCE [LARGE SCALE GENOMIC DNA]</scope>
    <source>
        <strain evidence="10">DSM 25330</strain>
    </source>
</reference>
<keyword evidence="4 8" id="KW-0812">Transmembrane</keyword>
<dbReference type="InterPro" id="IPR026323">
    <property type="entry name" value="Exosortase-related_prot_XrtF"/>
</dbReference>
<keyword evidence="5" id="KW-0378">Hydrolase</keyword>
<dbReference type="Proteomes" id="UP000184522">
    <property type="component" value="Unassembled WGS sequence"/>
</dbReference>
<keyword evidence="2" id="KW-1003">Cell membrane</keyword>
<dbReference type="GO" id="GO:0006508">
    <property type="term" value="P:proteolysis"/>
    <property type="evidence" value="ECO:0007669"/>
    <property type="project" value="UniProtKB-KW"/>
</dbReference>
<feature type="transmembrane region" description="Helical" evidence="8">
    <location>
        <begin position="115"/>
        <end position="142"/>
    </location>
</feature>
<dbReference type="NCBIfam" id="TIGR04128">
    <property type="entry name" value="exoso_Fjoh_1448"/>
    <property type="match status" value="1"/>
</dbReference>
<dbReference type="GO" id="GO:0005886">
    <property type="term" value="C:plasma membrane"/>
    <property type="evidence" value="ECO:0007669"/>
    <property type="project" value="UniProtKB-SubCell"/>
</dbReference>
<feature type="transmembrane region" description="Helical" evidence="8">
    <location>
        <begin position="154"/>
        <end position="172"/>
    </location>
</feature>
<feature type="transmembrane region" description="Helical" evidence="8">
    <location>
        <begin position="84"/>
        <end position="108"/>
    </location>
</feature>
<keyword evidence="10" id="KW-1185">Reference proteome</keyword>
<dbReference type="RefSeq" id="WP_073082492.1">
    <property type="nucleotide sequence ID" value="NZ_FQWS01000001.1"/>
</dbReference>
<dbReference type="AlphaFoldDB" id="A0A1M5KYQ2"/>
<dbReference type="NCBIfam" id="TIGR04178">
    <property type="entry name" value="exo_archaeo"/>
    <property type="match status" value="1"/>
</dbReference>
<sequence length="184" mass="21400">MRSLLTKYKLVIRFILTFVLVYSILSIGYKFYLDFSDGSKHYPDYITNLVGKQTEAVLNSFGYRTNIVPHYDEPSLMVFVEQKYIARVIEGCNGMSVIILFIAFVVAFSDTFKRTFLFILAGSVLIYAVNLIRIVLLTIGLHHYPWRSEVMHEVIFPLAIYGMVFLLWMFWVNHFSKKVKTANV</sequence>
<evidence type="ECO:0000256" key="7">
    <source>
        <dbReference type="ARBA" id="ARBA00023136"/>
    </source>
</evidence>
<evidence type="ECO:0000256" key="3">
    <source>
        <dbReference type="ARBA" id="ARBA00022670"/>
    </source>
</evidence>
<evidence type="ECO:0000313" key="10">
    <source>
        <dbReference type="Proteomes" id="UP000184522"/>
    </source>
</evidence>